<dbReference type="AlphaFoldDB" id="A0A381SE19"/>
<evidence type="ECO:0000256" key="1">
    <source>
        <dbReference type="ARBA" id="ARBA00004141"/>
    </source>
</evidence>
<feature type="transmembrane region" description="Helical" evidence="5">
    <location>
        <begin position="193"/>
        <end position="212"/>
    </location>
</feature>
<dbReference type="InterPro" id="IPR001750">
    <property type="entry name" value="ND/Mrp_TM"/>
</dbReference>
<comment type="subcellular location">
    <subcellularLocation>
        <location evidence="1">Membrane</location>
        <topology evidence="1">Multi-pass membrane protein</topology>
    </subcellularLocation>
</comment>
<sequence length="432" mass="48072">MLIPFLVFFNPTTNFAYYNELFTNSSFIQFFKILVIVGSLSTIIISKKYFIELKLARFEIPILLMFSTLGMLIMICSNNLMVMYLAIELQSLSLYVLAAIKRDSLHSAESGVKFFVLGALSSGILLYGFTLIYGFTGSTSFENIYLTIGKLDNLNLGLIFGLVFVLVGLAFKVSAVPFHMWTPDVYEGAPTSITAFFAIVPKIAAIAIIFRFCLEPFGNFYNEWSQIIIFLSIASMFLGAIAAIAQNNLKRLLAYSSIGHVGYVLIALAAANDEGIKAVVIYMFIYMIMNIAIFAILLSLKSSKGFVEKIDELSGLSKSNPLIGLSLAIIMLSMAGIPPFIGFFGKFYVFIAALNKGLVVLSILGVLASVISAYYYLRIIKVMYFDEINSNFNYNFSISYQSKFILVFLILIMTFFVFYPSLLISFASSVHI</sequence>
<dbReference type="NCBIfam" id="NF004440">
    <property type="entry name" value="PRK05777.1-3"/>
    <property type="match status" value="1"/>
</dbReference>
<evidence type="ECO:0000256" key="3">
    <source>
        <dbReference type="ARBA" id="ARBA00022989"/>
    </source>
</evidence>
<feature type="domain" description="NADH:quinone oxidoreductase/Mrp antiporter transmembrane" evidence="6">
    <location>
        <begin position="77"/>
        <end position="372"/>
    </location>
</feature>
<feature type="transmembrane region" description="Helical" evidence="5">
    <location>
        <begin position="278"/>
        <end position="300"/>
    </location>
</feature>
<evidence type="ECO:0000256" key="5">
    <source>
        <dbReference type="SAM" id="Phobius"/>
    </source>
</evidence>
<keyword evidence="2 5" id="KW-0812">Transmembrane</keyword>
<dbReference type="HAMAP" id="MF_00445">
    <property type="entry name" value="NDH1_NuoN_1"/>
    <property type="match status" value="1"/>
</dbReference>
<protein>
    <recommendedName>
        <fullName evidence="6">NADH:quinone oxidoreductase/Mrp antiporter transmembrane domain-containing protein</fullName>
    </recommendedName>
</protein>
<feature type="transmembrane region" description="Helical" evidence="5">
    <location>
        <begin position="156"/>
        <end position="181"/>
    </location>
</feature>
<dbReference type="EMBL" id="UINC01002992">
    <property type="protein sequence ID" value="SVA02315.1"/>
    <property type="molecule type" value="Genomic_DNA"/>
</dbReference>
<evidence type="ECO:0000313" key="7">
    <source>
        <dbReference type="EMBL" id="SVA02315.1"/>
    </source>
</evidence>
<evidence type="ECO:0000259" key="6">
    <source>
        <dbReference type="Pfam" id="PF00361"/>
    </source>
</evidence>
<feature type="transmembrane region" description="Helical" evidence="5">
    <location>
        <begin position="252"/>
        <end position="272"/>
    </location>
</feature>
<organism evidence="7">
    <name type="scientific">marine metagenome</name>
    <dbReference type="NCBI Taxonomy" id="408172"/>
    <lineage>
        <taxon>unclassified sequences</taxon>
        <taxon>metagenomes</taxon>
        <taxon>ecological metagenomes</taxon>
    </lineage>
</organism>
<reference evidence="7" key="1">
    <citation type="submission" date="2018-05" db="EMBL/GenBank/DDBJ databases">
        <authorList>
            <person name="Lanie J.A."/>
            <person name="Ng W.-L."/>
            <person name="Kazmierczak K.M."/>
            <person name="Andrzejewski T.M."/>
            <person name="Davidsen T.M."/>
            <person name="Wayne K.J."/>
            <person name="Tettelin H."/>
            <person name="Glass J.I."/>
            <person name="Rusch D."/>
            <person name="Podicherti R."/>
            <person name="Tsui H.-C.T."/>
            <person name="Winkler M.E."/>
        </authorList>
    </citation>
    <scope>NUCLEOTIDE SEQUENCE</scope>
</reference>
<feature type="transmembrane region" description="Helical" evidence="5">
    <location>
        <begin position="112"/>
        <end position="136"/>
    </location>
</feature>
<proteinExistence type="inferred from homology"/>
<feature type="transmembrane region" description="Helical" evidence="5">
    <location>
        <begin position="224"/>
        <end position="245"/>
    </location>
</feature>
<dbReference type="GO" id="GO:0016020">
    <property type="term" value="C:membrane"/>
    <property type="evidence" value="ECO:0007669"/>
    <property type="project" value="UniProtKB-SubCell"/>
</dbReference>
<feature type="transmembrane region" description="Helical" evidence="5">
    <location>
        <begin position="26"/>
        <end position="46"/>
    </location>
</feature>
<dbReference type="Pfam" id="PF00361">
    <property type="entry name" value="Proton_antipo_M"/>
    <property type="match status" value="1"/>
</dbReference>
<dbReference type="NCBIfam" id="TIGR01770">
    <property type="entry name" value="NDH_I_N"/>
    <property type="match status" value="1"/>
</dbReference>
<feature type="transmembrane region" description="Helical" evidence="5">
    <location>
        <begin position="404"/>
        <end position="427"/>
    </location>
</feature>
<dbReference type="GO" id="GO:0008137">
    <property type="term" value="F:NADH dehydrogenase (ubiquinone) activity"/>
    <property type="evidence" value="ECO:0007669"/>
    <property type="project" value="InterPro"/>
</dbReference>
<gene>
    <name evidence="7" type="ORF">METZ01_LOCUS55169</name>
</gene>
<accession>A0A381SE19</accession>
<feature type="transmembrane region" description="Helical" evidence="5">
    <location>
        <begin position="321"/>
        <end position="341"/>
    </location>
</feature>
<name>A0A381SE19_9ZZZZ</name>
<keyword evidence="3 5" id="KW-1133">Transmembrane helix</keyword>
<dbReference type="InterPro" id="IPR010096">
    <property type="entry name" value="NADH-Q_OxRdtase_suN/2"/>
</dbReference>
<dbReference type="PANTHER" id="PTHR22773">
    <property type="entry name" value="NADH DEHYDROGENASE"/>
    <property type="match status" value="1"/>
</dbReference>
<keyword evidence="4 5" id="KW-0472">Membrane</keyword>
<dbReference type="GO" id="GO:0042773">
    <property type="term" value="P:ATP synthesis coupled electron transport"/>
    <property type="evidence" value="ECO:0007669"/>
    <property type="project" value="InterPro"/>
</dbReference>
<feature type="transmembrane region" description="Helical" evidence="5">
    <location>
        <begin position="347"/>
        <end position="377"/>
    </location>
</feature>
<evidence type="ECO:0000256" key="2">
    <source>
        <dbReference type="ARBA" id="ARBA00022692"/>
    </source>
</evidence>
<dbReference type="PRINTS" id="PR01434">
    <property type="entry name" value="NADHDHGNASE5"/>
</dbReference>
<evidence type="ECO:0000256" key="4">
    <source>
        <dbReference type="ARBA" id="ARBA00023136"/>
    </source>
</evidence>